<dbReference type="Proteomes" id="UP001208938">
    <property type="component" value="Unassembled WGS sequence"/>
</dbReference>
<protein>
    <submittedName>
        <fullName evidence="8">DUF350 domain-containing protein</fullName>
    </submittedName>
</protein>
<keyword evidence="6 7" id="KW-0472">Membrane</keyword>
<evidence type="ECO:0000256" key="4">
    <source>
        <dbReference type="ARBA" id="ARBA00022692"/>
    </source>
</evidence>
<keyword evidence="9" id="KW-1185">Reference proteome</keyword>
<evidence type="ECO:0000313" key="9">
    <source>
        <dbReference type="Proteomes" id="UP001208938"/>
    </source>
</evidence>
<reference evidence="8 9" key="1">
    <citation type="submission" date="2022-10" db="EMBL/GenBank/DDBJ databases">
        <title>Pararhodobacter sp. nov., isolated from marine algae.</title>
        <authorList>
            <person name="Choi B.J."/>
            <person name="Kim J.M."/>
            <person name="Lee J.K."/>
            <person name="Choi D.G."/>
            <person name="Jeon C.O."/>
        </authorList>
    </citation>
    <scope>NUCLEOTIDE SEQUENCE [LARGE SCALE GENOMIC DNA]</scope>
    <source>
        <strain evidence="8 9">ZQ420</strain>
    </source>
</reference>
<evidence type="ECO:0000256" key="3">
    <source>
        <dbReference type="ARBA" id="ARBA00022475"/>
    </source>
</evidence>
<evidence type="ECO:0000256" key="7">
    <source>
        <dbReference type="SAM" id="Phobius"/>
    </source>
</evidence>
<keyword evidence="5 7" id="KW-1133">Transmembrane helix</keyword>
<feature type="transmembrane region" description="Helical" evidence="7">
    <location>
        <begin position="12"/>
        <end position="33"/>
    </location>
</feature>
<feature type="transmembrane region" description="Helical" evidence="7">
    <location>
        <begin position="53"/>
        <end position="73"/>
    </location>
</feature>
<dbReference type="RefSeq" id="WP_264506627.1">
    <property type="nucleotide sequence ID" value="NZ_JAPDFL010000001.1"/>
</dbReference>
<name>A0ABT3H1W0_9RHOB</name>
<evidence type="ECO:0000256" key="6">
    <source>
        <dbReference type="ARBA" id="ARBA00023136"/>
    </source>
</evidence>
<comment type="caution">
    <text evidence="8">The sequence shown here is derived from an EMBL/GenBank/DDBJ whole genome shotgun (WGS) entry which is preliminary data.</text>
</comment>
<evidence type="ECO:0000256" key="5">
    <source>
        <dbReference type="ARBA" id="ARBA00022989"/>
    </source>
</evidence>
<dbReference type="Pfam" id="PF03994">
    <property type="entry name" value="DUF350"/>
    <property type="match status" value="1"/>
</dbReference>
<organism evidence="8 9">
    <name type="scientific">Pararhodobacter zhoushanensis</name>
    <dbReference type="NCBI Taxonomy" id="2479545"/>
    <lineage>
        <taxon>Bacteria</taxon>
        <taxon>Pseudomonadati</taxon>
        <taxon>Pseudomonadota</taxon>
        <taxon>Alphaproteobacteria</taxon>
        <taxon>Rhodobacterales</taxon>
        <taxon>Paracoccaceae</taxon>
        <taxon>Pararhodobacter</taxon>
    </lineage>
</organism>
<evidence type="ECO:0000256" key="2">
    <source>
        <dbReference type="ARBA" id="ARBA00005779"/>
    </source>
</evidence>
<comment type="similarity">
    <text evidence="2">Belongs to the UPF0719 family.</text>
</comment>
<proteinExistence type="inferred from homology"/>
<evidence type="ECO:0000313" key="8">
    <source>
        <dbReference type="EMBL" id="MCW1933751.1"/>
    </source>
</evidence>
<dbReference type="EMBL" id="JAPDFL010000001">
    <property type="protein sequence ID" value="MCW1933751.1"/>
    <property type="molecule type" value="Genomic_DNA"/>
</dbReference>
<dbReference type="InterPro" id="IPR007140">
    <property type="entry name" value="DUF350"/>
</dbReference>
<accession>A0ABT3H1W0</accession>
<keyword evidence="4 7" id="KW-0812">Transmembrane</keyword>
<sequence>MSFFSTLNPAEFVSTIVFSLLGVALMGLSWWAITRIAPFSIIKEIEEDQNIALAILIGSVFVSLALIISAVILS</sequence>
<keyword evidence="3" id="KW-1003">Cell membrane</keyword>
<comment type="subcellular location">
    <subcellularLocation>
        <location evidence="1">Cell membrane</location>
        <topology evidence="1">Multi-pass membrane protein</topology>
    </subcellularLocation>
</comment>
<evidence type="ECO:0000256" key="1">
    <source>
        <dbReference type="ARBA" id="ARBA00004651"/>
    </source>
</evidence>
<gene>
    <name evidence="8" type="ORF">OKW52_16180</name>
</gene>